<keyword evidence="3" id="KW-0472">Membrane</keyword>
<evidence type="ECO:0000313" key="4">
    <source>
        <dbReference type="EMBL" id="NIH56852.1"/>
    </source>
</evidence>
<dbReference type="PANTHER" id="PTHR37313:SF1">
    <property type="entry name" value="UPF0749 PROTEIN RV1823"/>
    <property type="match status" value="1"/>
</dbReference>
<dbReference type="Pfam" id="PF05949">
    <property type="entry name" value="DUF881"/>
    <property type="match status" value="1"/>
</dbReference>
<evidence type="ECO:0000256" key="1">
    <source>
        <dbReference type="ARBA" id="ARBA00009108"/>
    </source>
</evidence>
<dbReference type="EMBL" id="JAAMOZ010000001">
    <property type="protein sequence ID" value="NIH56852.1"/>
    <property type="molecule type" value="Genomic_DNA"/>
</dbReference>
<keyword evidence="3" id="KW-0812">Transmembrane</keyword>
<feature type="transmembrane region" description="Helical" evidence="3">
    <location>
        <begin position="46"/>
        <end position="65"/>
    </location>
</feature>
<dbReference type="Proteomes" id="UP000749311">
    <property type="component" value="Unassembled WGS sequence"/>
</dbReference>
<feature type="coiled-coil region" evidence="2">
    <location>
        <begin position="77"/>
        <end position="111"/>
    </location>
</feature>
<keyword evidence="3" id="KW-1133">Transmembrane helix</keyword>
<organism evidence="4 5">
    <name type="scientific">Brooklawnia cerclae</name>
    <dbReference type="NCBI Taxonomy" id="349934"/>
    <lineage>
        <taxon>Bacteria</taxon>
        <taxon>Bacillati</taxon>
        <taxon>Actinomycetota</taxon>
        <taxon>Actinomycetes</taxon>
        <taxon>Propionibacteriales</taxon>
        <taxon>Propionibacteriaceae</taxon>
        <taxon>Brooklawnia</taxon>
    </lineage>
</organism>
<proteinExistence type="inferred from homology"/>
<evidence type="ECO:0000256" key="2">
    <source>
        <dbReference type="SAM" id="Coils"/>
    </source>
</evidence>
<dbReference type="InterPro" id="IPR010273">
    <property type="entry name" value="DUF881"/>
</dbReference>
<dbReference type="PANTHER" id="PTHR37313">
    <property type="entry name" value="UPF0749 PROTEIN RV1825"/>
    <property type="match status" value="1"/>
</dbReference>
<keyword evidence="5" id="KW-1185">Reference proteome</keyword>
<accession>A0ABX0SEN8</accession>
<dbReference type="CDD" id="cd14686">
    <property type="entry name" value="bZIP"/>
    <property type="match status" value="1"/>
</dbReference>
<evidence type="ECO:0000313" key="5">
    <source>
        <dbReference type="Proteomes" id="UP000749311"/>
    </source>
</evidence>
<keyword evidence="2" id="KW-0175">Coiled coil</keyword>
<name>A0ABX0SEN8_9ACTN</name>
<dbReference type="Gene3D" id="3.30.70.1880">
    <property type="entry name" value="Protein of unknown function DUF881"/>
    <property type="match status" value="1"/>
</dbReference>
<evidence type="ECO:0000256" key="3">
    <source>
        <dbReference type="SAM" id="Phobius"/>
    </source>
</evidence>
<comment type="similarity">
    <text evidence="1">Belongs to the UPF0749 family.</text>
</comment>
<dbReference type="RefSeq" id="WP_167166100.1">
    <property type="nucleotide sequence ID" value="NZ_BAAAOO010000015.1"/>
</dbReference>
<sequence>MSAPTQGHRPVDESMELLNTLLRETVDPEYGEVAAREPRSRSRRPWLVVIVGAVAGLMFATSGLGSGTQTPSAAAERADLIEQVDAAEQRNEDLRAQAEELQSEVNAVEAEHLGTASPDDVTTDVWSGGVAVSGPGVVITINDNPNDANGIIVDQDVRQVVNGLWLAGAEAIAINGHRLSARTAIRQAGSAVTVDYRSMTTPYRFEAIGSPGDLSSAFASNSGGAWLTFLKQNYGVTWSLEQKGELELSADAGLDVDRAGVP</sequence>
<comment type="caution">
    <text evidence="4">The sequence shown here is derived from an EMBL/GenBank/DDBJ whole genome shotgun (WGS) entry which is preliminary data.</text>
</comment>
<protein>
    <submittedName>
        <fullName evidence="4">Uncharacterized protein YlxW (UPF0749 family)</fullName>
    </submittedName>
</protein>
<reference evidence="4 5" key="1">
    <citation type="submission" date="2020-02" db="EMBL/GenBank/DDBJ databases">
        <title>Sequencing the genomes of 1000 actinobacteria strains.</title>
        <authorList>
            <person name="Klenk H.-P."/>
        </authorList>
    </citation>
    <scope>NUCLEOTIDE SEQUENCE [LARGE SCALE GENOMIC DNA]</scope>
    <source>
        <strain evidence="4 5">DSM 19609</strain>
    </source>
</reference>
<gene>
    <name evidence="4" type="ORF">FB473_001497</name>
</gene>